<evidence type="ECO:0000256" key="1">
    <source>
        <dbReference type="ARBA" id="ARBA00004123"/>
    </source>
</evidence>
<dbReference type="GeneTree" id="ENSGT00700000104815"/>
<evidence type="ECO:0000259" key="7">
    <source>
        <dbReference type="PROSITE" id="PS50888"/>
    </source>
</evidence>
<keyword evidence="2" id="KW-0678">Repressor</keyword>
<dbReference type="AlphaFoldDB" id="A0A4W6BUM5"/>
<evidence type="ECO:0000256" key="6">
    <source>
        <dbReference type="SAM" id="MobiDB-lite"/>
    </source>
</evidence>
<evidence type="ECO:0000313" key="10">
    <source>
        <dbReference type="RefSeq" id="XP_050932040.1"/>
    </source>
</evidence>
<dbReference type="GO" id="GO:0005634">
    <property type="term" value="C:nucleus"/>
    <property type="evidence" value="ECO:0007669"/>
    <property type="project" value="UniProtKB-SubCell"/>
</dbReference>
<dbReference type="RefSeq" id="XP_050932040.1">
    <property type="nucleotide sequence ID" value="XM_051076083.1"/>
</dbReference>
<reference evidence="8" key="3">
    <citation type="submission" date="2025-05" db="UniProtKB">
        <authorList>
            <consortium name="Ensembl"/>
        </authorList>
    </citation>
    <scope>IDENTIFICATION</scope>
</reference>
<evidence type="ECO:0000313" key="9">
    <source>
        <dbReference type="Proteomes" id="UP000314980"/>
    </source>
</evidence>
<evidence type="ECO:0000256" key="4">
    <source>
        <dbReference type="ARBA" id="ARBA00023163"/>
    </source>
</evidence>
<proteinExistence type="predicted"/>
<gene>
    <name evidence="8 10" type="primary">LOC108899457</name>
</gene>
<dbReference type="InterPro" id="IPR036638">
    <property type="entry name" value="HLH_DNA-bd_sf"/>
</dbReference>
<feature type="region of interest" description="Disordered" evidence="6">
    <location>
        <begin position="139"/>
        <end position="163"/>
    </location>
</feature>
<evidence type="ECO:0000256" key="3">
    <source>
        <dbReference type="ARBA" id="ARBA00023015"/>
    </source>
</evidence>
<name>A0A4W6BUM5_LATCA</name>
<evidence type="ECO:0000256" key="5">
    <source>
        <dbReference type="ARBA" id="ARBA00023242"/>
    </source>
</evidence>
<feature type="compositionally biased region" description="Polar residues" evidence="6">
    <location>
        <begin position="220"/>
        <end position="240"/>
    </location>
</feature>
<dbReference type="Proteomes" id="UP000694890">
    <property type="component" value="Linkage group LG15"/>
</dbReference>
<dbReference type="KEGG" id="lcf:108899457"/>
<keyword evidence="3" id="KW-0805">Transcription regulation</keyword>
<dbReference type="InterPro" id="IPR032644">
    <property type="entry name" value="HES-7_bHLH-O"/>
</dbReference>
<organism evidence="8 9">
    <name type="scientific">Lates calcarifer</name>
    <name type="common">Barramundi</name>
    <name type="synonym">Holocentrus calcarifer</name>
    <dbReference type="NCBI Taxonomy" id="8187"/>
    <lineage>
        <taxon>Eukaryota</taxon>
        <taxon>Metazoa</taxon>
        <taxon>Chordata</taxon>
        <taxon>Craniata</taxon>
        <taxon>Vertebrata</taxon>
        <taxon>Euteleostomi</taxon>
        <taxon>Actinopterygii</taxon>
        <taxon>Neopterygii</taxon>
        <taxon>Teleostei</taxon>
        <taxon>Neoteleostei</taxon>
        <taxon>Acanthomorphata</taxon>
        <taxon>Carangaria</taxon>
        <taxon>Carangaria incertae sedis</taxon>
        <taxon>Centropomidae</taxon>
        <taxon>Lates</taxon>
    </lineage>
</organism>
<dbReference type="Gene3D" id="4.10.280.10">
    <property type="entry name" value="Helix-loop-helix DNA-binding domain"/>
    <property type="match status" value="1"/>
</dbReference>
<dbReference type="InterPro" id="IPR011598">
    <property type="entry name" value="bHLH_dom"/>
</dbReference>
<dbReference type="SUPFAM" id="SSF47459">
    <property type="entry name" value="HLH, helix-loop-helix DNA-binding domain"/>
    <property type="match status" value="1"/>
</dbReference>
<feature type="region of interest" description="Disordered" evidence="6">
    <location>
        <begin position="193"/>
        <end position="240"/>
    </location>
</feature>
<feature type="domain" description="BHLH" evidence="7">
    <location>
        <begin position="24"/>
        <end position="81"/>
    </location>
</feature>
<dbReference type="CDD" id="cd11462">
    <property type="entry name" value="bHLH-O_HES7"/>
    <property type="match status" value="1"/>
</dbReference>
<feature type="region of interest" description="Disordered" evidence="6">
    <location>
        <begin position="1"/>
        <end position="41"/>
    </location>
</feature>
<dbReference type="InParanoid" id="A0A4W6BUM5"/>
<dbReference type="OrthoDB" id="8930573at2759"/>
<dbReference type="InterPro" id="IPR050370">
    <property type="entry name" value="HES_HEY"/>
</dbReference>
<keyword evidence="9" id="KW-1185">Reference proteome</keyword>
<evidence type="ECO:0000313" key="8">
    <source>
        <dbReference type="Ensembl" id="ENSLCAP00010002001.1"/>
    </source>
</evidence>
<dbReference type="GeneID" id="108899457"/>
<dbReference type="Proteomes" id="UP000314980">
    <property type="component" value="Unassembled WGS sequence"/>
</dbReference>
<dbReference type="PANTHER" id="PTHR10985">
    <property type="entry name" value="BASIC HELIX-LOOP-HELIX TRANSCRIPTION FACTOR, HES-RELATED"/>
    <property type="match status" value="1"/>
</dbReference>
<protein>
    <submittedName>
        <fullName evidence="10">Transcription factor HES-2</fullName>
    </submittedName>
</protein>
<keyword evidence="4" id="KW-0804">Transcription</keyword>
<sequence>MRTDNIGPSATMKLLQETEDATNDRKFIKSQVEKRRRERMNRSLERLRSMLLQEPPQLGGTQQRVEKAEILEHTVLFLQNTAKGDKTRAGGGGGGQKHSFQDGFSTCLQRAAQFLGPEGKGLWLGAALDASFASRFARSDSDSASIQRRTEASSSSSSLPQTKSILQMLRQKSKHRLHTRAFGVNGFAHPYRQPVQQGFPRVPRKPQKQSQLEIRVASRASKQSPTQSCPVSQTLWRPWP</sequence>
<evidence type="ECO:0000256" key="2">
    <source>
        <dbReference type="ARBA" id="ARBA00022491"/>
    </source>
</evidence>
<dbReference type="Ensembl" id="ENSLCAT00010002068.1">
    <property type="protein sequence ID" value="ENSLCAP00010002001.1"/>
    <property type="gene ID" value="ENSLCAG00010001113.1"/>
</dbReference>
<dbReference type="SMART" id="SM00353">
    <property type="entry name" value="HLH"/>
    <property type="match status" value="1"/>
</dbReference>
<dbReference type="GO" id="GO:0046983">
    <property type="term" value="F:protein dimerization activity"/>
    <property type="evidence" value="ECO:0007669"/>
    <property type="project" value="InterPro"/>
</dbReference>
<dbReference type="PROSITE" id="PS50888">
    <property type="entry name" value="BHLH"/>
    <property type="match status" value="1"/>
</dbReference>
<reference evidence="9" key="1">
    <citation type="submission" date="2015-09" db="EMBL/GenBank/DDBJ databases">
        <authorList>
            <person name="Sai Rama Sridatta P."/>
        </authorList>
    </citation>
    <scope>NUCLEOTIDE SEQUENCE [LARGE SCALE GENOMIC DNA]</scope>
</reference>
<comment type="subcellular location">
    <subcellularLocation>
        <location evidence="1">Nucleus</location>
    </subcellularLocation>
</comment>
<feature type="compositionally biased region" description="Basic and acidic residues" evidence="6">
    <location>
        <begin position="22"/>
        <end position="41"/>
    </location>
</feature>
<reference evidence="10" key="2">
    <citation type="submission" date="2025-04" db="UniProtKB">
        <authorList>
            <consortium name="RefSeq"/>
        </authorList>
    </citation>
    <scope>IDENTIFICATION</scope>
    <source>
        <tissue evidence="10">Brain</tissue>
    </source>
</reference>
<accession>A0A4W6BUM5</accession>
<dbReference type="Pfam" id="PF00010">
    <property type="entry name" value="HLH"/>
    <property type="match status" value="1"/>
</dbReference>
<keyword evidence="5" id="KW-0539">Nucleus</keyword>